<proteinExistence type="predicted"/>
<comment type="caution">
    <text evidence="2">The sequence shown here is derived from an EMBL/GenBank/DDBJ whole genome shotgun (WGS) entry which is preliminary data.</text>
</comment>
<evidence type="ECO:0000313" key="2">
    <source>
        <dbReference type="EMBL" id="RDL44652.1"/>
    </source>
</evidence>
<protein>
    <submittedName>
        <fullName evidence="2">Uncharacterized protein</fullName>
    </submittedName>
</protein>
<accession>A0A370UA45</accession>
<dbReference type="AlphaFoldDB" id="A0A370UA45"/>
<dbReference type="OrthoDB" id="6103857at2"/>
<evidence type="ECO:0000256" key="1">
    <source>
        <dbReference type="SAM" id="Coils"/>
    </source>
</evidence>
<keyword evidence="1" id="KW-0175">Coiled coil</keyword>
<evidence type="ECO:0000313" key="3">
    <source>
        <dbReference type="Proteomes" id="UP000254326"/>
    </source>
</evidence>
<feature type="coiled-coil region" evidence="1">
    <location>
        <begin position="38"/>
        <end position="72"/>
    </location>
</feature>
<sequence>MNTKHNWNLDVIAGHDEDSNPITVAQLVAALEGQQYSLDASAETIRALQTQVAELEAGLNHATARLNEQTAA</sequence>
<keyword evidence="3" id="KW-1185">Reference proteome</keyword>
<organism evidence="2 3">
    <name type="scientific">Marinomonas piezotolerans</name>
    <dbReference type="NCBI Taxonomy" id="2213058"/>
    <lineage>
        <taxon>Bacteria</taxon>
        <taxon>Pseudomonadati</taxon>
        <taxon>Pseudomonadota</taxon>
        <taxon>Gammaproteobacteria</taxon>
        <taxon>Oceanospirillales</taxon>
        <taxon>Oceanospirillaceae</taxon>
        <taxon>Marinomonas</taxon>
    </lineage>
</organism>
<dbReference type="Proteomes" id="UP000254326">
    <property type="component" value="Unassembled WGS sequence"/>
</dbReference>
<gene>
    <name evidence="2" type="ORF">DN730_09715</name>
</gene>
<name>A0A370UA45_9GAMM</name>
<dbReference type="EMBL" id="QKRA01000003">
    <property type="protein sequence ID" value="RDL44652.1"/>
    <property type="molecule type" value="Genomic_DNA"/>
</dbReference>
<reference evidence="2 3" key="1">
    <citation type="submission" date="2018-06" db="EMBL/GenBank/DDBJ databases">
        <title>Marinomonas sp. YLB-05 draft genome sequence.</title>
        <authorList>
            <person name="Yu L."/>
            <person name="Tang X."/>
        </authorList>
    </citation>
    <scope>NUCLEOTIDE SEQUENCE [LARGE SCALE GENOMIC DNA]</scope>
    <source>
        <strain evidence="2 3">YLB-05</strain>
    </source>
</reference>
<dbReference type="RefSeq" id="WP_115467915.1">
    <property type="nucleotide sequence ID" value="NZ_QKRA01000003.1"/>
</dbReference>